<evidence type="ECO:0000313" key="4">
    <source>
        <dbReference type="Proteomes" id="UP000030693"/>
    </source>
</evidence>
<dbReference type="InterPro" id="IPR009030">
    <property type="entry name" value="Growth_fac_rcpt_cys_sf"/>
</dbReference>
<feature type="chain" id="PRO_5001570697" evidence="2">
    <location>
        <begin position="33"/>
        <end position="1210"/>
    </location>
</feature>
<dbReference type="eggNOG" id="KOG3525">
    <property type="taxonomic scope" value="Eukaryota"/>
</dbReference>
<organism evidence="3">
    <name type="scientific">Fonticula alba</name>
    <name type="common">Slime mold</name>
    <dbReference type="NCBI Taxonomy" id="691883"/>
    <lineage>
        <taxon>Eukaryota</taxon>
        <taxon>Rotosphaerida</taxon>
        <taxon>Fonticulaceae</taxon>
        <taxon>Fonticula</taxon>
    </lineage>
</organism>
<dbReference type="SMART" id="SM00261">
    <property type="entry name" value="FU"/>
    <property type="match status" value="5"/>
</dbReference>
<dbReference type="AlphaFoldDB" id="A0A058Z3A9"/>
<dbReference type="RefSeq" id="XP_009497534.1">
    <property type="nucleotide sequence ID" value="XM_009499259.1"/>
</dbReference>
<dbReference type="OrthoDB" id="300641at2759"/>
<feature type="signal peptide" evidence="2">
    <location>
        <begin position="1"/>
        <end position="32"/>
    </location>
</feature>
<sequence length="1210" mass="128870">MFQRAAVIRPGRPLGLLLALLMHSLLWWAGRCSDTVPRAADLVYLRAPAQLAPLSGLVFEQLRLPGLSHARRTDPIDLTSDVFLQDGTNMTAHSEHRIGAAFSGRSPVLIGQRPMPTPHDYQLIFPQTTTDRMDVVAFSPGRVRILSPNHTQDYQDPLLTGVLASLHLPGHRQTALMMARFEYYWAHLLLDGNAGILTGADRDLWADEQFISSTGLGPAFHASCDWEYATVRAHDAEQVHFYSDLGRKTTQALATRLYSTAPDQEDVIHLKTDSTVHVCLGFRPEPDRETYACSLGEIHFSLHYMASEKVRFINPPSLGMPAPMDHLLLWDYSYFQLVRINLDFTQMQATHFQVITLPPTTSPQLQEAPSVLAFPGPDGSIAWRLVVGDRIFFHPADFQCHQDTSILCAERPNEVDSQMGWRCAPGRLYTPLGDSRLLCGACADGHTTASRPLAEGHCEPCPVGGCRVCSGEQCLVCEWPLMQVVDAHTGIPSCQQACPSDTIAANGLCLPAVEIIRLDLDWRPVAVDLGHLSPPATILAVASSRMVPTDTGRLMLQAAASAVQAQALLFGAPGQVLALVPGPADASHHVLDVLGFPSSGQVVAMVEVALPPAKNAWPALGLVLCHADGLVLGLVARCRSTSPPAAGGLCPASFETLYTGQLAGCSAMQASSRAVSLQHHGQSEGLLLEFDPTGETLRTVAFANSAAHPAHLARSDPAIGRLLLVDGAGHTRIQPDTLTSEDGRLAGLLEARAGPALPGDHIGLQAVTLPVHPAAGSSDQVFFSYLLPAPDGHLAWRIEHLPEGLLPHGRTVGLPGNTRDLARLPADWFDLNAPERLALRLLVVRLPSTDYPSALVLVSQGGMAAAPLYCHPASGLCWLQPARMLAIPPGTGPGSLEGLTVAPVPGPGAATDGLSLLLLDQSSHLWSLDIALVPCPDGSFPALSACQKCHPACFTCKGAQPNMCTACHADRLLSTAGRCVESCPPGEYNPTGEPVCHACHATCVECSGPAGNNCTACPQPMVLFRDTCVSFCPSPSQLCQPAAECIECAPHCAECLVRPLDAAQTCTDECTSCQEGYLLANAGKLCVAACPSGTFPDWPADHGPVPSCLPCYAGCRGECTGPDPAHCLATGKQVDAAVAVGLGLTLAFLVLGMLAWFVYRHVWLPRRQAGIFGPSYDAKLAEPMSGGAADDMAAAADDRSEPLLKEEIYL</sequence>
<dbReference type="PANTHER" id="PTHR15332">
    <property type="entry name" value="PROPROTEIN CONVERTASE SUBTILISIN_KEXIN TYPE 5-LIKE"/>
    <property type="match status" value="1"/>
</dbReference>
<evidence type="ECO:0000313" key="3">
    <source>
        <dbReference type="EMBL" id="KCV67967.1"/>
    </source>
</evidence>
<evidence type="ECO:0000256" key="2">
    <source>
        <dbReference type="SAM" id="SignalP"/>
    </source>
</evidence>
<reference evidence="3" key="1">
    <citation type="submission" date="2013-04" db="EMBL/GenBank/DDBJ databases">
        <title>The Genome Sequence of Fonticula alba ATCC 38817.</title>
        <authorList>
            <consortium name="The Broad Institute Genomics Platform"/>
            <person name="Russ C."/>
            <person name="Cuomo C."/>
            <person name="Burger G."/>
            <person name="Gray M.W."/>
            <person name="Holland P.W.H."/>
            <person name="King N."/>
            <person name="Lang F.B.F."/>
            <person name="Roger A.J."/>
            <person name="Ruiz-Trillo I."/>
            <person name="Brown M."/>
            <person name="Walker B."/>
            <person name="Young S."/>
            <person name="Zeng Q."/>
            <person name="Gargeya S."/>
            <person name="Fitzgerald M."/>
            <person name="Haas B."/>
            <person name="Abouelleil A."/>
            <person name="Allen A.W."/>
            <person name="Alvarado L."/>
            <person name="Arachchi H.M."/>
            <person name="Berlin A.M."/>
            <person name="Chapman S.B."/>
            <person name="Gainer-Dewar J."/>
            <person name="Goldberg J."/>
            <person name="Griggs A."/>
            <person name="Gujja S."/>
            <person name="Hansen M."/>
            <person name="Howarth C."/>
            <person name="Imamovic A."/>
            <person name="Ireland A."/>
            <person name="Larimer J."/>
            <person name="McCowan C."/>
            <person name="Murphy C."/>
            <person name="Pearson M."/>
            <person name="Poon T.W."/>
            <person name="Priest M."/>
            <person name="Roberts A."/>
            <person name="Saif S."/>
            <person name="Shea T."/>
            <person name="Sisk P."/>
            <person name="Sykes S."/>
            <person name="Wortman J."/>
            <person name="Nusbaum C."/>
            <person name="Birren B."/>
        </authorList>
    </citation>
    <scope>NUCLEOTIDE SEQUENCE [LARGE SCALE GENOMIC DNA]</scope>
    <source>
        <strain evidence="3">ATCC 38817</strain>
    </source>
</reference>
<keyword evidence="1" id="KW-0812">Transmembrane</keyword>
<gene>
    <name evidence="3" type="ORF">H696_05425</name>
</gene>
<dbReference type="PANTHER" id="PTHR15332:SF175">
    <property type="entry name" value="PROPROTEIN CONVERTASE SUBTILISIN_KEXIN TYPE 5-LIKE"/>
    <property type="match status" value="1"/>
</dbReference>
<feature type="transmembrane region" description="Helical" evidence="1">
    <location>
        <begin position="1136"/>
        <end position="1159"/>
    </location>
</feature>
<keyword evidence="1" id="KW-0472">Membrane</keyword>
<dbReference type="Proteomes" id="UP000030693">
    <property type="component" value="Unassembled WGS sequence"/>
</dbReference>
<dbReference type="InterPro" id="IPR006212">
    <property type="entry name" value="Furin_repeat"/>
</dbReference>
<proteinExistence type="predicted"/>
<accession>A0A058Z3A9</accession>
<keyword evidence="4" id="KW-1185">Reference proteome</keyword>
<keyword evidence="1" id="KW-1133">Transmembrane helix</keyword>
<keyword evidence="2" id="KW-0732">Signal</keyword>
<protein>
    <submittedName>
        <fullName evidence="3">Uncharacterized protein</fullName>
    </submittedName>
</protein>
<dbReference type="GeneID" id="20530150"/>
<evidence type="ECO:0000256" key="1">
    <source>
        <dbReference type="SAM" id="Phobius"/>
    </source>
</evidence>
<dbReference type="CDD" id="cd00064">
    <property type="entry name" value="FU"/>
    <property type="match status" value="2"/>
</dbReference>
<dbReference type="Gene3D" id="2.10.220.10">
    <property type="entry name" value="Hormone Receptor, Insulin-like Growth Factor Receptor 1, Chain A, domain 2"/>
    <property type="match status" value="2"/>
</dbReference>
<name>A0A058Z3A9_FONAL</name>
<dbReference type="EMBL" id="KB932211">
    <property type="protein sequence ID" value="KCV67967.1"/>
    <property type="molecule type" value="Genomic_DNA"/>
</dbReference>
<dbReference type="SUPFAM" id="SSF57184">
    <property type="entry name" value="Growth factor receptor domain"/>
    <property type="match status" value="3"/>
</dbReference>